<dbReference type="EMBL" id="VOQR01000001">
    <property type="protein sequence ID" value="TXC72906.1"/>
    <property type="molecule type" value="Genomic_DNA"/>
</dbReference>
<dbReference type="Proteomes" id="UP000321250">
    <property type="component" value="Unassembled WGS sequence"/>
</dbReference>
<protein>
    <submittedName>
        <fullName evidence="3">Uncharacterized protein</fullName>
    </submittedName>
</protein>
<dbReference type="AlphaFoldDB" id="A0A5C6ULA4"/>
<proteinExistence type="predicted"/>
<accession>A0A5C6ULA4</accession>
<keyword evidence="4" id="KW-1185">Reference proteome</keyword>
<keyword evidence="2" id="KW-0732">Signal</keyword>
<sequence length="200" mass="21191">MDRTGSRATRALLVVACAIGVSAHARASAQEFAAREVGDWTVAASSDDTGCFLTRAYDRPGGTTLILGLDGDGTNHLSVLNANWSIKPKDQLSLDFRFSKGGYAKHGAIGMAADGKRGFVTTFEAKFPAYFAASKVLEIFRGDVPVEQLGLEQSGAAVAALRDCVAVRSAPRAAEPPAKARGTRIPVDPFASDPPRKRKR</sequence>
<name>A0A5C6ULA4_9SPHN</name>
<dbReference type="OrthoDB" id="7584630at2"/>
<evidence type="ECO:0000313" key="3">
    <source>
        <dbReference type="EMBL" id="TXC72906.1"/>
    </source>
</evidence>
<feature type="chain" id="PRO_5022847246" evidence="2">
    <location>
        <begin position="28"/>
        <end position="200"/>
    </location>
</feature>
<comment type="caution">
    <text evidence="3">The sequence shown here is derived from an EMBL/GenBank/DDBJ whole genome shotgun (WGS) entry which is preliminary data.</text>
</comment>
<feature type="signal peptide" evidence="2">
    <location>
        <begin position="1"/>
        <end position="27"/>
    </location>
</feature>
<gene>
    <name evidence="3" type="ORF">FSB78_12150</name>
</gene>
<feature type="region of interest" description="Disordered" evidence="1">
    <location>
        <begin position="169"/>
        <end position="200"/>
    </location>
</feature>
<organism evidence="3 4">
    <name type="scientific">Sphingomonas ginsenosidivorax</name>
    <dbReference type="NCBI Taxonomy" id="862135"/>
    <lineage>
        <taxon>Bacteria</taxon>
        <taxon>Pseudomonadati</taxon>
        <taxon>Pseudomonadota</taxon>
        <taxon>Alphaproteobacteria</taxon>
        <taxon>Sphingomonadales</taxon>
        <taxon>Sphingomonadaceae</taxon>
        <taxon>Sphingomonas</taxon>
    </lineage>
</organism>
<evidence type="ECO:0000256" key="2">
    <source>
        <dbReference type="SAM" id="SignalP"/>
    </source>
</evidence>
<feature type="compositionally biased region" description="Low complexity" evidence="1">
    <location>
        <begin position="169"/>
        <end position="180"/>
    </location>
</feature>
<evidence type="ECO:0000256" key="1">
    <source>
        <dbReference type="SAM" id="MobiDB-lite"/>
    </source>
</evidence>
<evidence type="ECO:0000313" key="4">
    <source>
        <dbReference type="Proteomes" id="UP000321250"/>
    </source>
</evidence>
<reference evidence="3 4" key="1">
    <citation type="journal article" date="2013" name="Antonie Van Leeuwenhoek">
        <title>Sphingomonas ginsenosidivorax sp. nov., with the ability to transform ginsenosides.</title>
        <authorList>
            <person name="Jin X.F."/>
            <person name="Kim J.K."/>
            <person name="Liu Q.M."/>
            <person name="Kang M.S."/>
            <person name="He D."/>
            <person name="Jin F.X."/>
            <person name="Kim S.C."/>
            <person name="Im W.T."/>
        </authorList>
    </citation>
    <scope>NUCLEOTIDE SEQUENCE [LARGE SCALE GENOMIC DNA]</scope>
    <source>
        <strain evidence="3 4">KHI67</strain>
    </source>
</reference>